<feature type="transmembrane region" description="Helical" evidence="2">
    <location>
        <begin position="147"/>
        <end position="175"/>
    </location>
</feature>
<evidence type="ECO:0000256" key="1">
    <source>
        <dbReference type="SAM" id="MobiDB-lite"/>
    </source>
</evidence>
<evidence type="ECO:0000313" key="4">
    <source>
        <dbReference type="Proteomes" id="UP000001353"/>
    </source>
</evidence>
<protein>
    <recommendedName>
        <fullName evidence="5">MotA/TolQ/ExbB proton channel domain-containing protein</fullName>
    </recommendedName>
</protein>
<evidence type="ECO:0008006" key="5">
    <source>
        <dbReference type="Google" id="ProtNLM"/>
    </source>
</evidence>
<reference evidence="3 4" key="1">
    <citation type="journal article" date="2011" name="BMC Genomics">
        <title>Comparative genome analysis and genome-guided physiological analysis of Roseobacter litoralis.</title>
        <authorList>
            <person name="Kalhoefer D."/>
            <person name="Thole S."/>
            <person name="Voget S."/>
            <person name="Lehmann R."/>
            <person name="Liesegang H."/>
            <person name="Wollher A."/>
            <person name="Daniel R."/>
            <person name="Simon M."/>
            <person name="Brinkhoff T."/>
        </authorList>
    </citation>
    <scope>NUCLEOTIDE SEQUENCE [LARGE SCALE GENOMIC DNA]</scope>
    <source>
        <strain evidence="4">ATCC 49566 / DSM 6996 / JCM 21268 / NBRC 15278 / OCh 149</strain>
    </source>
</reference>
<sequence length="462" mass="49279">MACVIVLIMYLSTERQRRAVLKLTRIVTQTSGEQDFSKNYASMCARIEAWGGTGPQRRLADIWAEFRETVVEPSESHSGVIQNSARPDEFFNTYSLGFGLSRWRFWPGVLVSVGLFLTFLGLVAALVQTGDILKGASDGADSAVMTAALSQLLAVASAKFIMSLSGLFASILVGLSIRVLSGRIDGPLAALSHAIERRVQFLSLADIAQKQLGETQELRSHLSKLNAELISALSEPLKEASNRGGEAAADMMKSVATGVSESLNKTVSDAGNQMEKAAEGMRDTTIGLDAVSRRIEAVVQDLTKAAEALEKGATPLAEAISGTAETAKIIGTAGVDLVERAEISLGHQTTALTAAAEAIKVQIEAFESRAKAYDGDMESALKVYKTNLDAAMSEVQVFSNDVHGQYADALQRLRTVIEGARSFTPEPEPISEPAPELDVENTVEDASANASPPTTTKLLNSE</sequence>
<name>F7ZIP0_ROSLO</name>
<dbReference type="HOGENOM" id="CLU_591702_0_0_5"/>
<keyword evidence="2" id="KW-0472">Membrane</keyword>
<dbReference type="STRING" id="391595.RLO149_c017670"/>
<organism evidence="3 4">
    <name type="scientific">Roseobacter litoralis (strain ATCC 49566 / DSM 6996 / JCM 21268 / NBRC 15278 / OCh 149)</name>
    <dbReference type="NCBI Taxonomy" id="391595"/>
    <lineage>
        <taxon>Bacteria</taxon>
        <taxon>Pseudomonadati</taxon>
        <taxon>Pseudomonadota</taxon>
        <taxon>Alphaproteobacteria</taxon>
        <taxon>Rhodobacterales</taxon>
        <taxon>Roseobacteraceae</taxon>
        <taxon>Roseobacter</taxon>
    </lineage>
</organism>
<dbReference type="EMBL" id="CP002623">
    <property type="protein sequence ID" value="AEI93759.1"/>
    <property type="molecule type" value="Genomic_DNA"/>
</dbReference>
<keyword evidence="2" id="KW-1133">Transmembrane helix</keyword>
<proteinExistence type="predicted"/>
<gene>
    <name evidence="3" type="ordered locus">RLO149_c017670</name>
</gene>
<feature type="transmembrane region" description="Helical" evidence="2">
    <location>
        <begin position="105"/>
        <end position="127"/>
    </location>
</feature>
<feature type="region of interest" description="Disordered" evidence="1">
    <location>
        <begin position="422"/>
        <end position="462"/>
    </location>
</feature>
<keyword evidence="4" id="KW-1185">Reference proteome</keyword>
<evidence type="ECO:0000256" key="2">
    <source>
        <dbReference type="SAM" id="Phobius"/>
    </source>
</evidence>
<accession>F7ZIP0</accession>
<evidence type="ECO:0000313" key="3">
    <source>
        <dbReference type="EMBL" id="AEI93759.1"/>
    </source>
</evidence>
<dbReference type="eggNOG" id="COG1196">
    <property type="taxonomic scope" value="Bacteria"/>
</dbReference>
<dbReference type="KEGG" id="rli:RLO149_c017670"/>
<dbReference type="AlphaFoldDB" id="F7ZIP0"/>
<keyword evidence="2" id="KW-0812">Transmembrane</keyword>
<feature type="compositionally biased region" description="Polar residues" evidence="1">
    <location>
        <begin position="448"/>
        <end position="462"/>
    </location>
</feature>
<dbReference type="Proteomes" id="UP000001353">
    <property type="component" value="Chromosome"/>
</dbReference>